<evidence type="ECO:0000313" key="2">
    <source>
        <dbReference type="EMBL" id="CAE7455888.1"/>
    </source>
</evidence>
<keyword evidence="1" id="KW-1133">Transmembrane helix</keyword>
<evidence type="ECO:0000256" key="1">
    <source>
        <dbReference type="SAM" id="Phobius"/>
    </source>
</evidence>
<sequence>MTWDKAIYMATPPPPQFWARSLRACSWSMLMLGTCFSMVMVGNREWRVVREGPMVWLTLAFAVLTILSASTCALLMWRQKYEWKVTQVALFASSAFLAAVLAASTFQTSFQRPPNFVPFLMAPIIAWAMECDRLLGIEAVKQAKQLRDGFTGRIRDAKTSNLADGKRIREIIAENRAEADVDKAVAVLLRMNLSTSELRRATARVGALGNATSWSRAIFAINMSFWITAAFNTSIWRIEPGFQWVPFAATAEALIVGIGFQLLPRDRRAFAQSSGSLLLLFIPKFIPGVPAGGKWGDVILHGVAVPLLIMMAFAGPSRTARVPVLGPMLVRLLFGQHPCRFQRLEAAEDGSDSLQLQGLESGAAHPRGSGDDTRFADPTESWAGMSAGIAAYMRRPRPAADGAEIAQLSSWSVTAAAAATEWREPEEDDFVSI</sequence>
<reference evidence="2" key="1">
    <citation type="submission" date="2021-02" db="EMBL/GenBank/DDBJ databases">
        <authorList>
            <person name="Dougan E. K."/>
            <person name="Rhodes N."/>
            <person name="Thang M."/>
            <person name="Chan C."/>
        </authorList>
    </citation>
    <scope>NUCLEOTIDE SEQUENCE</scope>
</reference>
<protein>
    <submittedName>
        <fullName evidence="2">Uncharacterized protein</fullName>
    </submittedName>
</protein>
<dbReference type="AlphaFoldDB" id="A0A812RTY9"/>
<name>A0A812RTY9_9DINO</name>
<feature type="transmembrane region" description="Helical" evidence="1">
    <location>
        <begin position="21"/>
        <end position="42"/>
    </location>
</feature>
<evidence type="ECO:0000313" key="3">
    <source>
        <dbReference type="Proteomes" id="UP000604046"/>
    </source>
</evidence>
<keyword evidence="3" id="KW-1185">Reference proteome</keyword>
<comment type="caution">
    <text evidence="2">The sequence shown here is derived from an EMBL/GenBank/DDBJ whole genome shotgun (WGS) entry which is preliminary data.</text>
</comment>
<gene>
    <name evidence="2" type="ORF">SNAT2548_LOCUS25118</name>
</gene>
<dbReference type="Proteomes" id="UP000604046">
    <property type="component" value="Unassembled WGS sequence"/>
</dbReference>
<keyword evidence="1" id="KW-0472">Membrane</keyword>
<proteinExistence type="predicted"/>
<dbReference type="EMBL" id="CAJNDS010002379">
    <property type="protein sequence ID" value="CAE7455888.1"/>
    <property type="molecule type" value="Genomic_DNA"/>
</dbReference>
<feature type="transmembrane region" description="Helical" evidence="1">
    <location>
        <begin position="88"/>
        <end position="110"/>
    </location>
</feature>
<accession>A0A812RTY9</accession>
<keyword evidence="1" id="KW-0812">Transmembrane</keyword>
<organism evidence="2 3">
    <name type="scientific">Symbiodinium natans</name>
    <dbReference type="NCBI Taxonomy" id="878477"/>
    <lineage>
        <taxon>Eukaryota</taxon>
        <taxon>Sar</taxon>
        <taxon>Alveolata</taxon>
        <taxon>Dinophyceae</taxon>
        <taxon>Suessiales</taxon>
        <taxon>Symbiodiniaceae</taxon>
        <taxon>Symbiodinium</taxon>
    </lineage>
</organism>
<feature type="transmembrane region" description="Helical" evidence="1">
    <location>
        <begin position="54"/>
        <end position="76"/>
    </location>
</feature>